<name>A0ABU9AZB4_9BACT</name>
<comment type="caution">
    <text evidence="2">The sequence shown here is derived from an EMBL/GenBank/DDBJ whole genome shotgun (WGS) entry which is preliminary data.</text>
</comment>
<feature type="transmembrane region" description="Helical" evidence="1">
    <location>
        <begin position="100"/>
        <end position="119"/>
    </location>
</feature>
<sequence length="134" mass="14476">MKYLPCIAGGLLGAIFLMASLTYFFHMMPPQPAPPEGTPIAHWMAAFEPTGYTAFVKAFELIGGILVIIPKTRNFGLLVLGPILVNILAFHVFILKGAMLFAAPYLTPVACVAALYLLWVGRKQFAGLCGSCRS</sequence>
<evidence type="ECO:0000313" key="3">
    <source>
        <dbReference type="Proteomes" id="UP001371305"/>
    </source>
</evidence>
<keyword evidence="1" id="KW-0812">Transmembrane</keyword>
<keyword evidence="3" id="KW-1185">Reference proteome</keyword>
<feature type="transmembrane region" description="Helical" evidence="1">
    <location>
        <begin position="51"/>
        <end position="69"/>
    </location>
</feature>
<evidence type="ECO:0008006" key="4">
    <source>
        <dbReference type="Google" id="ProtNLM"/>
    </source>
</evidence>
<dbReference type="Proteomes" id="UP001371305">
    <property type="component" value="Unassembled WGS sequence"/>
</dbReference>
<reference evidence="2 3" key="1">
    <citation type="submission" date="2024-04" db="EMBL/GenBank/DDBJ databases">
        <title>Luteolibacter sp. isolated from soil.</title>
        <authorList>
            <person name="An J."/>
        </authorList>
    </citation>
    <scope>NUCLEOTIDE SEQUENCE [LARGE SCALE GENOMIC DNA]</scope>
    <source>
        <strain evidence="2 3">Y139</strain>
    </source>
</reference>
<evidence type="ECO:0000256" key="1">
    <source>
        <dbReference type="SAM" id="Phobius"/>
    </source>
</evidence>
<proteinExistence type="predicted"/>
<dbReference type="EMBL" id="JBBUKT010000009">
    <property type="protein sequence ID" value="MEK7952863.1"/>
    <property type="molecule type" value="Genomic_DNA"/>
</dbReference>
<dbReference type="RefSeq" id="WP_341406622.1">
    <property type="nucleotide sequence ID" value="NZ_JBBUKT010000009.1"/>
</dbReference>
<evidence type="ECO:0000313" key="2">
    <source>
        <dbReference type="EMBL" id="MEK7952863.1"/>
    </source>
</evidence>
<keyword evidence="1" id="KW-0472">Membrane</keyword>
<gene>
    <name evidence="2" type="ORF">WKV53_20285</name>
</gene>
<accession>A0ABU9AZB4</accession>
<organism evidence="2 3">
    <name type="scientific">Luteolibacter soli</name>
    <dbReference type="NCBI Taxonomy" id="3135280"/>
    <lineage>
        <taxon>Bacteria</taxon>
        <taxon>Pseudomonadati</taxon>
        <taxon>Verrucomicrobiota</taxon>
        <taxon>Verrucomicrobiia</taxon>
        <taxon>Verrucomicrobiales</taxon>
        <taxon>Verrucomicrobiaceae</taxon>
        <taxon>Luteolibacter</taxon>
    </lineage>
</organism>
<protein>
    <recommendedName>
        <fullName evidence="4">DoxX family protein</fullName>
    </recommendedName>
</protein>
<feature type="transmembrane region" description="Helical" evidence="1">
    <location>
        <begin position="76"/>
        <end position="94"/>
    </location>
</feature>
<keyword evidence="1" id="KW-1133">Transmembrane helix</keyword>